<name>A0A444M9X5_9RHOB</name>
<sequence length="72" mass="7279">MQQGNYNQNTAGAVATGAVAGAVLGQVVDDKPVEGAIIGGLAGAVASNLGQTNDGRCRYRDTRTGRTWIAAC</sequence>
<evidence type="ECO:0000313" key="3">
    <source>
        <dbReference type="Proteomes" id="UP000287168"/>
    </source>
</evidence>
<evidence type="ECO:0000259" key="1">
    <source>
        <dbReference type="Pfam" id="PF13441"/>
    </source>
</evidence>
<protein>
    <recommendedName>
        <fullName evidence="1">YMGG-like Gly-zipper domain-containing protein</fullName>
    </recommendedName>
</protein>
<gene>
    <name evidence="2" type="ORF">EP867_13290</name>
</gene>
<reference evidence="2 3" key="1">
    <citation type="journal article" date="2015" name="Int. J. Syst. Evol. Microbiol.">
        <title>Gemmobacter intermedius sp. nov., isolated from a white stork (Ciconia ciconia).</title>
        <authorList>
            <person name="Kampfer P."/>
            <person name="Jerzak L."/>
            <person name="Wilharm G."/>
            <person name="Golke J."/>
            <person name="Busse H.J."/>
            <person name="Glaeser S.P."/>
        </authorList>
    </citation>
    <scope>NUCLEOTIDE SEQUENCE [LARGE SCALE GENOMIC DNA]</scope>
    <source>
        <strain evidence="2 3">119/4</strain>
    </source>
</reference>
<dbReference type="Proteomes" id="UP000287168">
    <property type="component" value="Unassembled WGS sequence"/>
</dbReference>
<feature type="domain" description="YMGG-like Gly-zipper" evidence="1">
    <location>
        <begin position="8"/>
        <end position="46"/>
    </location>
</feature>
<proteinExistence type="predicted"/>
<evidence type="ECO:0000313" key="2">
    <source>
        <dbReference type="EMBL" id="RWY39957.1"/>
    </source>
</evidence>
<accession>A0A444M9X5</accession>
<dbReference type="AlphaFoldDB" id="A0A444M9X5"/>
<keyword evidence="3" id="KW-1185">Reference proteome</keyword>
<dbReference type="Pfam" id="PF13441">
    <property type="entry name" value="Gly-zipper_YMGG"/>
    <property type="match status" value="1"/>
</dbReference>
<dbReference type="InterPro" id="IPR027367">
    <property type="entry name" value="Gly-zipper_YMGG"/>
</dbReference>
<comment type="caution">
    <text evidence="2">The sequence shown here is derived from an EMBL/GenBank/DDBJ whole genome shotgun (WGS) entry which is preliminary data.</text>
</comment>
<dbReference type="EMBL" id="SBLC01000019">
    <property type="protein sequence ID" value="RWY39957.1"/>
    <property type="molecule type" value="Genomic_DNA"/>
</dbReference>
<organism evidence="2 3">
    <name type="scientific">Falsigemmobacter intermedius</name>
    <dbReference type="NCBI Taxonomy" id="1553448"/>
    <lineage>
        <taxon>Bacteria</taxon>
        <taxon>Pseudomonadati</taxon>
        <taxon>Pseudomonadota</taxon>
        <taxon>Alphaproteobacteria</taxon>
        <taxon>Rhodobacterales</taxon>
        <taxon>Paracoccaceae</taxon>
        <taxon>Falsigemmobacter</taxon>
    </lineage>
</organism>